<feature type="chain" id="PRO_5002159802" evidence="1">
    <location>
        <begin position="23"/>
        <end position="338"/>
    </location>
</feature>
<evidence type="ECO:0000313" key="3">
    <source>
        <dbReference type="Proteomes" id="UP000031971"/>
    </source>
</evidence>
<sequence>MIPKTYCLIFAACLGALVSVNAFSVPVFDPAGSATMCNGASIGFESKLRHIAENPSVDVMLFGNSRIIAVGTEEIGLPGVTVFNTGSGGTSFRQSVATLERVIATGKPPKVAVLSFDHVSLLYAQGAVDWPPAPARWPLVAGDALALISAPYRVGPDIRAFSKAVFGAELNHVAKLANVKLLWSRLKVMAGEMAPCQAGYRADGSRPWSKPAKIDLNGSALPVYTPLDARYPLLEHDLDRLAAIQAKGVKVVVYESPLHPRLDEVVEPLLPDEQRRQRVRLRDGALARGLTYHAAPVIWGSERDGFWHDPDHAPARALGRFIAGLVAPLLSPPPRSAS</sequence>
<dbReference type="RefSeq" id="WP_009871249.1">
    <property type="nucleotide sequence ID" value="NZ_JXSL01000030.1"/>
</dbReference>
<proteinExistence type="predicted"/>
<dbReference type="OrthoDB" id="7370518at2"/>
<evidence type="ECO:0000313" key="2">
    <source>
        <dbReference type="EMBL" id="KIL97735.1"/>
    </source>
</evidence>
<keyword evidence="1" id="KW-0732">Signal</keyword>
<protein>
    <submittedName>
        <fullName evidence="2">Uncharacterized protein</fullName>
    </submittedName>
</protein>
<keyword evidence="3" id="KW-1185">Reference proteome</keyword>
<dbReference type="EMBL" id="JXSL01000030">
    <property type="protein sequence ID" value="KIL97735.1"/>
    <property type="molecule type" value="Genomic_DNA"/>
</dbReference>
<feature type="signal peptide" evidence="1">
    <location>
        <begin position="1"/>
        <end position="22"/>
    </location>
</feature>
<name>A0A0C2YSN8_PARME</name>
<gene>
    <name evidence="2" type="ORF">CCC_00796</name>
</gene>
<organism evidence="2 3">
    <name type="scientific">Paramagnetospirillum magnetotacticum MS-1</name>
    <dbReference type="NCBI Taxonomy" id="272627"/>
    <lineage>
        <taxon>Bacteria</taxon>
        <taxon>Pseudomonadati</taxon>
        <taxon>Pseudomonadota</taxon>
        <taxon>Alphaproteobacteria</taxon>
        <taxon>Rhodospirillales</taxon>
        <taxon>Magnetospirillaceae</taxon>
        <taxon>Paramagnetospirillum</taxon>
    </lineage>
</organism>
<dbReference type="SUPFAM" id="SSF52266">
    <property type="entry name" value="SGNH hydrolase"/>
    <property type="match status" value="1"/>
</dbReference>
<dbReference type="STRING" id="272627.CCC_00796"/>
<accession>A0A0C2YSN8</accession>
<evidence type="ECO:0000256" key="1">
    <source>
        <dbReference type="SAM" id="SignalP"/>
    </source>
</evidence>
<dbReference type="Proteomes" id="UP000031971">
    <property type="component" value="Unassembled WGS sequence"/>
</dbReference>
<comment type="caution">
    <text evidence="2">The sequence shown here is derived from an EMBL/GenBank/DDBJ whole genome shotgun (WGS) entry which is preliminary data.</text>
</comment>
<reference evidence="2 3" key="1">
    <citation type="submission" date="2015-01" db="EMBL/GenBank/DDBJ databases">
        <title>Genome Sequence of Magnetospirillum magnetotacticum Strain MS-1.</title>
        <authorList>
            <person name="Marinov G.K."/>
            <person name="Smalley M.D."/>
            <person name="DeSalvo G."/>
        </authorList>
    </citation>
    <scope>NUCLEOTIDE SEQUENCE [LARGE SCALE GENOMIC DNA]</scope>
    <source>
        <strain evidence="2 3">MS-1</strain>
    </source>
</reference>
<dbReference type="AlphaFoldDB" id="A0A0C2YSN8"/>